<keyword evidence="10" id="KW-0479">Metal-binding</keyword>
<evidence type="ECO:0000256" key="18">
    <source>
        <dbReference type="ARBA" id="ARBA00048552"/>
    </source>
</evidence>
<dbReference type="Gene3D" id="1.10.132.30">
    <property type="match status" value="1"/>
</dbReference>
<evidence type="ECO:0000256" key="15">
    <source>
        <dbReference type="ARBA" id="ARBA00023125"/>
    </source>
</evidence>
<dbReference type="Gene3D" id="6.20.50.80">
    <property type="match status" value="1"/>
</dbReference>
<feature type="domain" description="RNA polymerase N-terminal" evidence="22">
    <location>
        <begin position="243"/>
        <end position="534"/>
    </location>
</feature>
<keyword evidence="11" id="KW-0677">Repeat</keyword>
<dbReference type="InterPro" id="IPR044893">
    <property type="entry name" value="RNA_pol_Rpb1_clamp_domain"/>
</dbReference>
<dbReference type="Pfam" id="PF04997">
    <property type="entry name" value="RNA_pol_Rpb1_1"/>
    <property type="match status" value="1"/>
</dbReference>
<keyword evidence="5 20" id="KW-0240">DNA-directed RNA polymerase</keyword>
<dbReference type="FunFam" id="2.40.40.20:FF:000019">
    <property type="entry name" value="DNA-directed RNA polymerase II subunit RPB1"/>
    <property type="match status" value="1"/>
</dbReference>
<dbReference type="InterPro" id="IPR045867">
    <property type="entry name" value="DNA-dir_RpoC_beta_prime"/>
</dbReference>
<dbReference type="InterPro" id="IPR038120">
    <property type="entry name" value="Rpb1_funnel_sf"/>
</dbReference>
<keyword evidence="7" id="KW-0597">Phosphoprotein</keyword>
<dbReference type="InterPro" id="IPR006592">
    <property type="entry name" value="RNA_pol_N"/>
</dbReference>
<evidence type="ECO:0000313" key="24">
    <source>
        <dbReference type="WBParaSite" id="DME_0000840601-mRNA-1"/>
    </source>
</evidence>
<evidence type="ECO:0000256" key="2">
    <source>
        <dbReference type="ARBA" id="ARBA00004286"/>
    </source>
</evidence>
<evidence type="ECO:0000256" key="16">
    <source>
        <dbReference type="ARBA" id="ARBA00023163"/>
    </source>
</evidence>
<dbReference type="InterPro" id="IPR042102">
    <property type="entry name" value="RNA_pol_Rpb1_3_sf"/>
</dbReference>
<comment type="subcellular location">
    <subcellularLocation>
        <location evidence="2">Chromosome</location>
    </subcellularLocation>
    <subcellularLocation>
        <location evidence="1">Nucleus</location>
    </subcellularLocation>
</comment>
<dbReference type="Pfam" id="PF04992">
    <property type="entry name" value="RNA_pol_Rpb1_6"/>
    <property type="match status" value="1"/>
</dbReference>
<dbReference type="GO" id="GO:0005694">
    <property type="term" value="C:chromosome"/>
    <property type="evidence" value="ECO:0007669"/>
    <property type="project" value="UniProtKB-SubCell"/>
</dbReference>
<dbReference type="PANTHER" id="PTHR19376">
    <property type="entry name" value="DNA-DIRECTED RNA POLYMERASE"/>
    <property type="match status" value="1"/>
</dbReference>
<keyword evidence="16 20" id="KW-0804">Transcription</keyword>
<feature type="compositionally biased region" description="Low complexity" evidence="21">
    <location>
        <begin position="1579"/>
        <end position="1818"/>
    </location>
</feature>
<keyword evidence="8 20" id="KW-0808">Transferase</keyword>
<comment type="subunit">
    <text evidence="19">Component of the RNA polymerase II (Pol II) complex consisting of 12 subunits. Interacts with sig-7.</text>
</comment>
<evidence type="ECO:0000256" key="8">
    <source>
        <dbReference type="ARBA" id="ARBA00022679"/>
    </source>
</evidence>
<dbReference type="InterPro" id="IPR007075">
    <property type="entry name" value="RNA_pol_Rpb1_6"/>
</dbReference>
<dbReference type="Pfam" id="PF05000">
    <property type="entry name" value="RNA_pol_Rpb1_4"/>
    <property type="match status" value="1"/>
</dbReference>
<dbReference type="Proteomes" id="UP000038040">
    <property type="component" value="Unplaced"/>
</dbReference>
<dbReference type="InterPro" id="IPR007080">
    <property type="entry name" value="RNA_pol_Rpb1_1"/>
</dbReference>
<evidence type="ECO:0000256" key="3">
    <source>
        <dbReference type="ARBA" id="ARBA00006460"/>
    </source>
</evidence>
<dbReference type="Gene3D" id="2.40.40.20">
    <property type="match status" value="1"/>
</dbReference>
<keyword evidence="17" id="KW-0539">Nucleus</keyword>
<dbReference type="Pfam" id="PF04998">
    <property type="entry name" value="RNA_pol_Rpb1_5"/>
    <property type="match status" value="1"/>
</dbReference>
<dbReference type="SUPFAM" id="SSF64484">
    <property type="entry name" value="beta and beta-prime subunits of DNA dependent RNA-polymerase"/>
    <property type="match status" value="1"/>
</dbReference>
<evidence type="ECO:0000256" key="11">
    <source>
        <dbReference type="ARBA" id="ARBA00022737"/>
    </source>
</evidence>
<evidence type="ECO:0000256" key="12">
    <source>
        <dbReference type="ARBA" id="ARBA00022833"/>
    </source>
</evidence>
<evidence type="ECO:0000256" key="19">
    <source>
        <dbReference type="ARBA" id="ARBA00064942"/>
    </source>
</evidence>
<dbReference type="FunFam" id="1.10.274.100:FF:000001">
    <property type="entry name" value="DNA-directed RNA polymerase subunit"/>
    <property type="match status" value="1"/>
</dbReference>
<dbReference type="InterPro" id="IPR000684">
    <property type="entry name" value="RNA_pol_II_repeat_euk"/>
</dbReference>
<proteinExistence type="inferred from homology"/>
<evidence type="ECO:0000256" key="10">
    <source>
        <dbReference type="ARBA" id="ARBA00022723"/>
    </source>
</evidence>
<evidence type="ECO:0000256" key="13">
    <source>
        <dbReference type="ARBA" id="ARBA00022842"/>
    </source>
</evidence>
<dbReference type="GO" id="GO:0003677">
    <property type="term" value="F:DNA binding"/>
    <property type="evidence" value="ECO:0007669"/>
    <property type="project" value="UniProtKB-KW"/>
</dbReference>
<dbReference type="PRINTS" id="PR01217">
    <property type="entry name" value="PRICHEXTENSN"/>
</dbReference>
<keyword evidence="13" id="KW-0460">Magnesium</keyword>
<evidence type="ECO:0000256" key="17">
    <source>
        <dbReference type="ARBA" id="ARBA00023242"/>
    </source>
</evidence>
<dbReference type="Pfam" id="PF04983">
    <property type="entry name" value="RNA_pol_Rpb1_3"/>
    <property type="match status" value="1"/>
</dbReference>
<evidence type="ECO:0000256" key="4">
    <source>
        <dbReference type="ARBA" id="ARBA00022454"/>
    </source>
</evidence>
<dbReference type="Gene3D" id="4.10.860.120">
    <property type="entry name" value="RNA polymerase II, clamp domain"/>
    <property type="match status" value="1"/>
</dbReference>
<keyword evidence="9 20" id="KW-0548">Nucleotidyltransferase</keyword>
<sequence>MALVGIDFRAPLRTVKRVQFGILSPDEIRRMSIGEIEFPEIYENGKPKLGGLMDPRQGVLDRKGRCMTCAGNLADCPGHFAHLELAKAVFHIGFLAKTLKILRCVCFYCSNLLVDKDSPRIKELIKKTAGNGRRRLALIYDICKSKTVCEGGDEVNGEFNVILFTQDGEDGEKETKSGGCGRYQPVYKRVGVEIIAEWKKHINEDSQERKIVLSAERALEIFKAIPDSDCMVLGLDPRYARPDWMIAQVIPVPPLAVRPTVVAFGSTRNQDDLTHKLNESNGAAAHVIAEDVKLLQFHVATLIDNAIPGMPTATQKGGRPLKSIKQRLKGKEGRIRGNLMGKRVDFSARTVITPDPNLPIDTVGVPRTIAQNMTFPEIVTPFNIDKLQDLVNRGDSQYPGAKYIIRENGSRVDLRFHPRAADLHLQPGYRVERHMRDGDIIVFNRQPTLHKMSMMGHRVKILPWSTFRMNLSVTTPYNADFDGDEMNLHLPQSLETKAEVAEIAMVPRQLITPQANKPVMGIVQDTLTAVRMMTKRDVFIELPRMMDLLMQMPNWDGKIPQPAILKPKPLWTGKQVFTLIIPGNVNVLRTHSTHPDDEDNGPYKWISPGDTKVIIEHGELLSGIICSRTVGRSAGNLLHVVTLELGFEVAAHFYSHIQTVVNAWLLGEGHTIGIGDTIADQATYRDIQETIRKAKLDVVEVIEKAHNDELEPTPGNTLRQTFENMVNRILNDARDRTGGSAQRSLAEHNNFKSMVVAGSKGSKINISQVIACVGQQNVEGKRIPFGFRHRTLPHFIKDDYGPESKGFVENSYLAGLTPSEFFFHAMGGREGLIDTAVKTAETGYIQRRLIKAMESVMVNYDGTVRNSLGQLVQLRYGEDGLDGMWVENQTMLSMKPTNALFEKEFRLDLSDEKTLKRLYTDNVIRQLQGSAEALKEVEMEWIQLEEDRRLLRKIFPKGESKVVLPCNLQRMIWNAQKIFRVEVRKPTDLSPLRVIDGVRELSKKLVIVSGEDRISKQAQYNATLLMNILLRSTLCSKQMAEKYKLNSEAFDWLIGEIESRFKQAIVQPGEMVGAIAAQSLGEPATQMTLNTFHYAGVSAKNVTLGVPRLKEIINVSKKPKTPSLTVFLQGVAAKDAEKAKDVLCKLEHTTLRKVTANTAIYYDPDPLNTVIEEDQEWVNIFYEMPDFDPSRASPWLLRLELDRRRMTDKKLTMEAIADKIHQGFGDDLHVIYTDDNAEKLVFRLRIANQSDQKSDDEQVEKMEDDIFLRCIESNMLSDMTLQGIEAITKVYMHKPTTDDKKRVVITPDGGFKAIPEWLLETDGTALAKVLSEPSVDPVRTTSNDICEIFEVLGIEAVRKAIEREMNHVISFDGSYVNYRHLALLCDVMTAKGHLMAITRHGINRQEVGALMRCSFEETVDILMEAAVHAEQDPVKGVSENIMLGQLARAGTGCFDLVLDSEKCKLAMEIQGGAGLMAGAGLFYSGGVSPTGTSLSPSQTPWNAGTTPGYSAAWSPATAAGMTPSAAGFSPSGHSEGGFSPFGSGGWSPSSPGGSLGGMSPSGGYSPVSDFGSGLEGLNSPSYSPTSPASPYGATSPAYGVMSPRYSPTSPSYSPTSPSYSPTSPSYSPTSPSYSPTSPSYSPTSPSYSPTSPTYSPTSPSYSPTSPGYSPSSPRYSPTSPAYSPTSPTYSPTSPTYSPTSPTYSPTSPSYSPASPGYSPTSPRYSPTSPTYSPTSPAYSPSSPQYSPSSPQYSPSSPQYTPSSPIGGDASPAYSPTSPQYSPSSPRYSPSSPQYSPTSPQYSPSSPGGAGTSARSQMG</sequence>
<evidence type="ECO:0000256" key="14">
    <source>
        <dbReference type="ARBA" id="ARBA00022843"/>
    </source>
</evidence>
<evidence type="ECO:0000256" key="7">
    <source>
        <dbReference type="ARBA" id="ARBA00022553"/>
    </source>
</evidence>
<dbReference type="InterPro" id="IPR007081">
    <property type="entry name" value="RNA_pol_Rpb1_5"/>
</dbReference>
<dbReference type="InterPro" id="IPR007066">
    <property type="entry name" value="RNA_pol_Rpb1_3"/>
</dbReference>
<evidence type="ECO:0000259" key="22">
    <source>
        <dbReference type="SMART" id="SM00663"/>
    </source>
</evidence>
<dbReference type="CDD" id="cd02733">
    <property type="entry name" value="RNAP_II_RPB1_N"/>
    <property type="match status" value="1"/>
</dbReference>
<keyword evidence="15" id="KW-0238">DNA-binding</keyword>
<evidence type="ECO:0000256" key="5">
    <source>
        <dbReference type="ARBA" id="ARBA00022478"/>
    </source>
</evidence>
<dbReference type="EC" id="2.7.7.6" evidence="20"/>
<keyword evidence="12" id="KW-0862">Zinc</keyword>
<dbReference type="SMART" id="SM00663">
    <property type="entry name" value="RPOLA_N"/>
    <property type="match status" value="1"/>
</dbReference>
<keyword evidence="6" id="KW-1017">Isopeptide bond</keyword>
<dbReference type="GO" id="GO:0003899">
    <property type="term" value="F:DNA-directed RNA polymerase activity"/>
    <property type="evidence" value="ECO:0007669"/>
    <property type="project" value="UniProtKB-EC"/>
</dbReference>
<dbReference type="GO" id="GO:0005665">
    <property type="term" value="C:RNA polymerase II, core complex"/>
    <property type="evidence" value="ECO:0007669"/>
    <property type="project" value="TreeGrafter"/>
</dbReference>
<dbReference type="InterPro" id="IPR007073">
    <property type="entry name" value="RNA_pol_Rpb1_7"/>
</dbReference>
<feature type="compositionally biased region" description="Low complexity" evidence="21">
    <location>
        <begin position="1527"/>
        <end position="1552"/>
    </location>
</feature>
<evidence type="ECO:0000256" key="21">
    <source>
        <dbReference type="SAM" id="MobiDB-lite"/>
    </source>
</evidence>
<protein>
    <recommendedName>
        <fullName evidence="20">DNA-directed RNA polymerase subunit</fullName>
        <ecNumber evidence="20">2.7.7.6</ecNumber>
    </recommendedName>
</protein>
<keyword evidence="14" id="KW-0832">Ubl conjugation</keyword>
<dbReference type="CDD" id="cd02584">
    <property type="entry name" value="RNAP_II_Rpb1_C"/>
    <property type="match status" value="1"/>
</dbReference>
<name>A0A0N4UKW9_DRAME</name>
<evidence type="ECO:0000256" key="6">
    <source>
        <dbReference type="ARBA" id="ARBA00022499"/>
    </source>
</evidence>
<dbReference type="FunFam" id="3.30.1360.140:FF:000001">
    <property type="entry name" value="DNA-directed RNA polymerase subunit"/>
    <property type="match status" value="1"/>
</dbReference>
<dbReference type="FunFam" id="4.10.860.120:FF:000005">
    <property type="entry name" value="DNA-directed RNA polymerase subunit"/>
    <property type="match status" value="1"/>
</dbReference>
<accession>A0A0N4UKW9</accession>
<dbReference type="WBParaSite" id="DME_0000840601-mRNA-1">
    <property type="protein sequence ID" value="DME_0000840601-mRNA-1"/>
    <property type="gene ID" value="DME_0000840601"/>
</dbReference>
<dbReference type="Gene3D" id="1.10.150.390">
    <property type="match status" value="1"/>
</dbReference>
<dbReference type="Gene3D" id="6.10.250.2940">
    <property type="match status" value="1"/>
</dbReference>
<comment type="catalytic activity">
    <reaction evidence="18 20">
        <text>RNA(n) + a ribonucleoside 5'-triphosphate = RNA(n+1) + diphosphate</text>
        <dbReference type="Rhea" id="RHEA:21248"/>
        <dbReference type="Rhea" id="RHEA-COMP:14527"/>
        <dbReference type="Rhea" id="RHEA-COMP:17342"/>
        <dbReference type="ChEBI" id="CHEBI:33019"/>
        <dbReference type="ChEBI" id="CHEBI:61557"/>
        <dbReference type="ChEBI" id="CHEBI:140395"/>
        <dbReference type="EC" id="2.7.7.6"/>
    </reaction>
</comment>
<dbReference type="Gene3D" id="3.30.1360.140">
    <property type="match status" value="1"/>
</dbReference>
<dbReference type="PROSITE" id="PS00115">
    <property type="entry name" value="RNA_POL_II_REPEAT"/>
    <property type="match status" value="7"/>
</dbReference>
<keyword evidence="4" id="KW-0158">Chromosome</keyword>
<evidence type="ECO:0000313" key="23">
    <source>
        <dbReference type="Proteomes" id="UP000038040"/>
    </source>
</evidence>
<reference evidence="24" key="1">
    <citation type="submission" date="2016-04" db="UniProtKB">
        <authorList>
            <consortium name="WormBaseParasite"/>
        </authorList>
    </citation>
    <scope>IDENTIFICATION</scope>
</reference>
<evidence type="ECO:0000256" key="1">
    <source>
        <dbReference type="ARBA" id="ARBA00004123"/>
    </source>
</evidence>
<dbReference type="FunFam" id="3.30.1490.180:FF:000001">
    <property type="entry name" value="DNA-directed RNA polymerase subunit"/>
    <property type="match status" value="1"/>
</dbReference>
<dbReference type="NCBIfam" id="NF006336">
    <property type="entry name" value="PRK08566.1"/>
    <property type="match status" value="1"/>
</dbReference>
<dbReference type="InterPro" id="IPR007083">
    <property type="entry name" value="RNA_pol_Rpb1_4"/>
</dbReference>
<dbReference type="InterPro" id="IPR000722">
    <property type="entry name" value="RNA_pol_asu"/>
</dbReference>
<evidence type="ECO:0000256" key="9">
    <source>
        <dbReference type="ARBA" id="ARBA00022695"/>
    </source>
</evidence>
<dbReference type="PANTHER" id="PTHR19376:SF37">
    <property type="entry name" value="DNA-DIRECTED RNA POLYMERASE II SUBUNIT RPB1"/>
    <property type="match status" value="1"/>
</dbReference>
<dbReference type="Pfam" id="PF05001">
    <property type="entry name" value="RNA_pol_Rpb1_R"/>
    <property type="match status" value="12"/>
</dbReference>
<dbReference type="InterPro" id="IPR038593">
    <property type="entry name" value="RNA_pol_Rpb1_7_sf"/>
</dbReference>
<dbReference type="Gene3D" id="3.30.1490.180">
    <property type="entry name" value="RNA polymerase ii"/>
    <property type="match status" value="1"/>
</dbReference>
<dbReference type="Pfam" id="PF00623">
    <property type="entry name" value="RNA_pol_Rpb1_2"/>
    <property type="match status" value="1"/>
</dbReference>
<comment type="similarity">
    <text evidence="3 20">Belongs to the RNA polymerase beta' chain family.</text>
</comment>
<organism evidence="23 24">
    <name type="scientific">Dracunculus medinensis</name>
    <name type="common">Guinea worm</name>
    <dbReference type="NCBI Taxonomy" id="318479"/>
    <lineage>
        <taxon>Eukaryota</taxon>
        <taxon>Metazoa</taxon>
        <taxon>Ecdysozoa</taxon>
        <taxon>Nematoda</taxon>
        <taxon>Chromadorea</taxon>
        <taxon>Rhabditida</taxon>
        <taxon>Spirurina</taxon>
        <taxon>Dracunculoidea</taxon>
        <taxon>Dracunculidae</taxon>
        <taxon>Dracunculus</taxon>
    </lineage>
</organism>
<dbReference type="Gene3D" id="1.10.274.100">
    <property type="entry name" value="RNA polymerase Rpb1, domain 3"/>
    <property type="match status" value="1"/>
</dbReference>
<dbReference type="GO" id="GO:0006366">
    <property type="term" value="P:transcription by RNA polymerase II"/>
    <property type="evidence" value="ECO:0007669"/>
    <property type="project" value="InterPro"/>
</dbReference>
<dbReference type="GO" id="GO:0046872">
    <property type="term" value="F:metal ion binding"/>
    <property type="evidence" value="ECO:0007669"/>
    <property type="project" value="UniProtKB-KW"/>
</dbReference>
<evidence type="ECO:0000256" key="20">
    <source>
        <dbReference type="RuleBase" id="RU004279"/>
    </source>
</evidence>
<dbReference type="Pfam" id="PF04990">
    <property type="entry name" value="RNA_pol_Rpb1_7"/>
    <property type="match status" value="1"/>
</dbReference>
<feature type="region of interest" description="Disordered" evidence="21">
    <location>
        <begin position="1524"/>
        <end position="1818"/>
    </location>
</feature>
<comment type="function">
    <text evidence="20">DNA-dependent RNA polymerase catalyzes the transcription of DNA into RNA using the four ribonucleoside triphosphates as substrates.</text>
</comment>
<dbReference type="FunFam" id="1.10.132.30:FF:000001">
    <property type="entry name" value="DNA-directed RNA polymerase subunit"/>
    <property type="match status" value="1"/>
</dbReference>
<dbReference type="FunFam" id="1.10.150.390:FF:000001">
    <property type="entry name" value="DNA-directed RNA polymerase subunit"/>
    <property type="match status" value="1"/>
</dbReference>